<dbReference type="HOGENOM" id="CLU_2019734_0_0_1"/>
<evidence type="ECO:0000313" key="2">
    <source>
        <dbReference type="Proteomes" id="UP000006643"/>
    </source>
</evidence>
<proteinExistence type="predicted"/>
<dbReference type="AlphaFoldDB" id="D0MTI4"/>
<dbReference type="Proteomes" id="UP000006643">
    <property type="component" value="Unassembled WGS sequence"/>
</dbReference>
<keyword evidence="2" id="KW-1185">Reference proteome</keyword>
<name>D0MTI4_PHYIT</name>
<evidence type="ECO:0000313" key="1">
    <source>
        <dbReference type="EMBL" id="EEY61281.1"/>
    </source>
</evidence>
<accession>D0MTI4</accession>
<dbReference type="RefSeq" id="XP_002908198.1">
    <property type="nucleotide sequence ID" value="XM_002908152.1"/>
</dbReference>
<organism evidence="1 2">
    <name type="scientific">Phytophthora infestans (strain T30-4)</name>
    <name type="common">Potato late blight agent</name>
    <dbReference type="NCBI Taxonomy" id="403677"/>
    <lineage>
        <taxon>Eukaryota</taxon>
        <taxon>Sar</taxon>
        <taxon>Stramenopiles</taxon>
        <taxon>Oomycota</taxon>
        <taxon>Peronosporomycetes</taxon>
        <taxon>Peronosporales</taxon>
        <taxon>Peronosporaceae</taxon>
        <taxon>Phytophthora</taxon>
    </lineage>
</organism>
<protein>
    <submittedName>
        <fullName evidence="1">Uncharacterized protein</fullName>
    </submittedName>
</protein>
<dbReference type="EMBL" id="DS028119">
    <property type="protein sequence ID" value="EEY61281.1"/>
    <property type="molecule type" value="Genomic_DNA"/>
</dbReference>
<dbReference type="OMA" id="PERKRNY"/>
<reference evidence="2" key="1">
    <citation type="journal article" date="2009" name="Nature">
        <title>Genome sequence and analysis of the Irish potato famine pathogen Phytophthora infestans.</title>
        <authorList>
            <consortium name="The Broad Institute Genome Sequencing Platform"/>
            <person name="Haas B.J."/>
            <person name="Kamoun S."/>
            <person name="Zody M.C."/>
            <person name="Jiang R.H."/>
            <person name="Handsaker R.E."/>
            <person name="Cano L.M."/>
            <person name="Grabherr M."/>
            <person name="Kodira C.D."/>
            <person name="Raffaele S."/>
            <person name="Torto-Alalibo T."/>
            <person name="Bozkurt T.O."/>
            <person name="Ah-Fong A.M."/>
            <person name="Alvarado L."/>
            <person name="Anderson V.L."/>
            <person name="Armstrong M.R."/>
            <person name="Avrova A."/>
            <person name="Baxter L."/>
            <person name="Beynon J."/>
            <person name="Boevink P.C."/>
            <person name="Bollmann S.R."/>
            <person name="Bos J.I."/>
            <person name="Bulone V."/>
            <person name="Cai G."/>
            <person name="Cakir C."/>
            <person name="Carrington J.C."/>
            <person name="Chawner M."/>
            <person name="Conti L."/>
            <person name="Costanzo S."/>
            <person name="Ewan R."/>
            <person name="Fahlgren N."/>
            <person name="Fischbach M.A."/>
            <person name="Fugelstad J."/>
            <person name="Gilroy E.M."/>
            <person name="Gnerre S."/>
            <person name="Green P.J."/>
            <person name="Grenville-Briggs L.J."/>
            <person name="Griffith J."/>
            <person name="Grunwald N.J."/>
            <person name="Horn K."/>
            <person name="Horner N.R."/>
            <person name="Hu C.H."/>
            <person name="Huitema E."/>
            <person name="Jeong D.H."/>
            <person name="Jones A.M."/>
            <person name="Jones J.D."/>
            <person name="Jones R.W."/>
            <person name="Karlsson E.K."/>
            <person name="Kunjeti S.G."/>
            <person name="Lamour K."/>
            <person name="Liu Z."/>
            <person name="Ma L."/>
            <person name="Maclean D."/>
            <person name="Chibucos M.C."/>
            <person name="McDonald H."/>
            <person name="McWalters J."/>
            <person name="Meijer H.J."/>
            <person name="Morgan W."/>
            <person name="Morris P.F."/>
            <person name="Munro C.A."/>
            <person name="O'Neill K."/>
            <person name="Ospina-Giraldo M."/>
            <person name="Pinzon A."/>
            <person name="Pritchard L."/>
            <person name="Ramsahoye B."/>
            <person name="Ren Q."/>
            <person name="Restrepo S."/>
            <person name="Roy S."/>
            <person name="Sadanandom A."/>
            <person name="Savidor A."/>
            <person name="Schornack S."/>
            <person name="Schwartz D.C."/>
            <person name="Schumann U.D."/>
            <person name="Schwessinger B."/>
            <person name="Seyer L."/>
            <person name="Sharpe T."/>
            <person name="Silvar C."/>
            <person name="Song J."/>
            <person name="Studholme D.J."/>
            <person name="Sykes S."/>
            <person name="Thines M."/>
            <person name="van de Vondervoort P.J."/>
            <person name="Phuntumart V."/>
            <person name="Wawra S."/>
            <person name="Weide R."/>
            <person name="Win J."/>
            <person name="Young C."/>
            <person name="Zhou S."/>
            <person name="Fry W."/>
            <person name="Meyers B.C."/>
            <person name="van West P."/>
            <person name="Ristaino J."/>
            <person name="Govers F."/>
            <person name="Birch P.R."/>
            <person name="Whisson S.C."/>
            <person name="Judelson H.S."/>
            <person name="Nusbaum C."/>
        </authorList>
    </citation>
    <scope>NUCLEOTIDE SEQUENCE [LARGE SCALE GENOMIC DNA]</scope>
    <source>
        <strain evidence="2">T30-4</strain>
    </source>
</reference>
<dbReference type="OrthoDB" id="126488at2759"/>
<dbReference type="eggNOG" id="ENOG502RH2X">
    <property type="taxonomic scope" value="Eukaryota"/>
</dbReference>
<dbReference type="VEuPathDB" id="FungiDB:PITG_01552"/>
<gene>
    <name evidence="1" type="ORF">PITG_01552</name>
</gene>
<dbReference type="KEGG" id="pif:PITG_01552"/>
<dbReference type="GeneID" id="9468896"/>
<sequence length="123" mass="14289">MEYDEGPERKRNYDWQTVVLSDQDSYIRSLPSQTLPRGYLESLRALAMDFASVGELIVRVKETRNRINRQSRENLKGVTMIPNQYAAVKVMSLFPAQNWGKHVDYSNEGFHLDKVEAERVLLL</sequence>
<dbReference type="InParanoid" id="D0MTI4"/>